<feature type="domain" description="Cadherin" evidence="1">
    <location>
        <begin position="985"/>
        <end position="1107"/>
    </location>
</feature>
<protein>
    <recommendedName>
        <fullName evidence="1">Cadherin domain-containing protein</fullName>
    </recommendedName>
</protein>
<dbReference type="Proteomes" id="UP000471147">
    <property type="component" value="Unassembled WGS sequence"/>
</dbReference>
<dbReference type="PROSITE" id="PS50268">
    <property type="entry name" value="CADHERIN_2"/>
    <property type="match status" value="3"/>
</dbReference>
<dbReference type="SUPFAM" id="SSF51120">
    <property type="entry name" value="beta-Roll"/>
    <property type="match status" value="1"/>
</dbReference>
<dbReference type="PROSITE" id="PS00330">
    <property type="entry name" value="HEMOLYSIN_CALCIUM"/>
    <property type="match status" value="1"/>
</dbReference>
<dbReference type="PRINTS" id="PR00313">
    <property type="entry name" value="CABNDNGRPT"/>
</dbReference>
<dbReference type="EMBL" id="SDWJ01000002">
    <property type="protein sequence ID" value="MVZ98067.1"/>
    <property type="molecule type" value="Genomic_DNA"/>
</dbReference>
<dbReference type="PANTHER" id="PTHR39431:SF1">
    <property type="entry name" value="FRPA_C-RELATED PROTEIN"/>
    <property type="match status" value="1"/>
</dbReference>
<dbReference type="InterPro" id="IPR011049">
    <property type="entry name" value="Serralysin-like_metalloprot_C"/>
</dbReference>
<feature type="domain" description="Cadherin" evidence="1">
    <location>
        <begin position="751"/>
        <end position="884"/>
    </location>
</feature>
<keyword evidence="3" id="KW-1185">Reference proteome</keyword>
<dbReference type="Gene3D" id="2.60.40.60">
    <property type="entry name" value="Cadherins"/>
    <property type="match status" value="1"/>
</dbReference>
<dbReference type="SUPFAM" id="SSF49313">
    <property type="entry name" value="Cadherin-like"/>
    <property type="match status" value="1"/>
</dbReference>
<dbReference type="GO" id="GO:0016020">
    <property type="term" value="C:membrane"/>
    <property type="evidence" value="ECO:0007669"/>
    <property type="project" value="InterPro"/>
</dbReference>
<evidence type="ECO:0000259" key="1">
    <source>
        <dbReference type="PROSITE" id="PS50268"/>
    </source>
</evidence>
<reference evidence="2 3" key="1">
    <citation type="submission" date="2019-01" db="EMBL/GenBank/DDBJ databases">
        <title>Sphingorhabdus lacus sp.nov., isolated from an oligotrophic freshwater lake.</title>
        <authorList>
            <person name="Park M."/>
        </authorList>
    </citation>
    <scope>NUCLEOTIDE SEQUENCE [LARGE SCALE GENOMIC DNA]</scope>
    <source>
        <strain evidence="2 3">IMCC26285</strain>
    </source>
</reference>
<dbReference type="InterPro" id="IPR018511">
    <property type="entry name" value="Hemolysin-typ_Ca-bd_CS"/>
</dbReference>
<gene>
    <name evidence="2" type="ORF">EUU23_10150</name>
</gene>
<evidence type="ECO:0000313" key="3">
    <source>
        <dbReference type="Proteomes" id="UP000471147"/>
    </source>
</evidence>
<dbReference type="Gene3D" id="2.150.10.10">
    <property type="entry name" value="Serralysin-like metalloprotease, C-terminal"/>
    <property type="match status" value="1"/>
</dbReference>
<accession>A0A6I4LX00</accession>
<evidence type="ECO:0000313" key="2">
    <source>
        <dbReference type="EMBL" id="MVZ98067.1"/>
    </source>
</evidence>
<dbReference type="SMART" id="SM00112">
    <property type="entry name" value="CA"/>
    <property type="match status" value="3"/>
</dbReference>
<proteinExistence type="predicted"/>
<dbReference type="Pfam" id="PF00353">
    <property type="entry name" value="HemolysinCabind"/>
    <property type="match status" value="2"/>
</dbReference>
<dbReference type="OrthoDB" id="7586325at2"/>
<dbReference type="PANTHER" id="PTHR39431">
    <property type="entry name" value="FRPA/C-RELATED PROTEIN"/>
    <property type="match status" value="1"/>
</dbReference>
<dbReference type="CDD" id="cd11304">
    <property type="entry name" value="Cadherin_repeat"/>
    <property type="match status" value="1"/>
</dbReference>
<comment type="caution">
    <text evidence="2">The sequence shown here is derived from an EMBL/GenBank/DDBJ whole genome shotgun (WGS) entry which is preliminary data.</text>
</comment>
<name>A0A6I4LX00_9SPHN</name>
<organism evidence="2 3">
    <name type="scientific">Sphingorhabdus profundilacus</name>
    <dbReference type="NCBI Taxonomy" id="2509718"/>
    <lineage>
        <taxon>Bacteria</taxon>
        <taxon>Pseudomonadati</taxon>
        <taxon>Pseudomonadota</taxon>
        <taxon>Alphaproteobacteria</taxon>
        <taxon>Sphingomonadales</taxon>
        <taxon>Sphingomonadaceae</taxon>
        <taxon>Sphingorhabdus</taxon>
    </lineage>
</organism>
<dbReference type="InterPro" id="IPR001343">
    <property type="entry name" value="Hemolysn_Ca-bd"/>
</dbReference>
<sequence length="1814" mass="189898">MGNDTLLGGEGNDRLFGGGQSDVLIGGNGNDILEAGNQGDALKGGAGNDVLIGGSGGDTYFIGIGGGSDTIFNFDEDISNGVVANDGIVFEDDIANTELWFQKSGRDLVVTVIRDGTKTTIKDWFVNDVTGDYSALDNFVVDVVIAKQHVAGHKVSLPRLLQLMEGQAIPSNFDSLSAMLQADINAAWRQNQAPTVALAPGQPTTVKEDGVLVFNVNISDQETSPSGLTLEALVDGVLRPAEINPTGEGTYTVTIRGLADQSGIGQLMLRAFDGGIYSDPLLVPITITPEADGLLLGATQTALAVNAGTPVVLTGLSAALKDADGSEVIEDLFVDGLPAGAILSSGTQSFAATATNGSVNIRGWNGGNLALTLSNLTVTPPPGSGADFTLRLRGRSRDGNPGAYVYSTESVSANIQIVVNAPPTGVRLQLAGLNENVVGGLVGTLGALGDPDRTGNYRYEIIGGADQNRFVLTGANNSELRLAAGQALNFEAPAAQLQIRVVDISSGTELVGGTTEFSITPNNVNEAPGTPAEVTNASINDGAGAGTIVANLNLSATDDDGHAVKFEIVGESSLFEVVGTQVRVRDGQVVNFEGVNGATIPFHDLNIIARDPGNLASAVARTIRVNINPVDEAPSLVLGQTAVTLAETATNGWGGISLNGFDQEGQNVTYEIQPGGAASLFNVSGQGAGGMLRLNGPLDYDGALAGFGAINASGVRSTTIFVRSRTSTGPASDYQAFTFNLSNVDEAPSTPAAVAQLIIDENTPYSQNFDLGSIDPEGGPVDYSFALQNNVSGNPGGLFEIVNTAGSGLTIKLLQPFDFETIKNQSYYTATNATSGTITLKIVAVDADINAVGISNIADSRRSLARDITVLVRNVDEAPLNPTSSNSVINITEGVTGFTGVVLGATDVDSSTINYRFANGTDRMGNLFLFGNGLHVDGNGLDFEATNNGVLEFDIFAFADGQFSKTGVRQKINVINVNDNPTVFTNVPGTLRITENAIITGSVTSPGQLQATDVDNLGITYSIVGGNISRPNGPVFQIDPKTGVIGYGNGGVDYEDGGWSQGGSTGKFTDLIIRASDGGTPVDQVVRVEVVNIRREVAVREVEQPGYTFVTDRRANPFGDSRTQLVSIRLVDNQGRVVLYHSEIVNTGGQTSGRAITQGILAAGYVRDINGNIFSDDESNNNNLNHLVGSDLVTFNPSPTPTPTPIGDDPPPGGVQPPIVFDLNGDGLDLISLEDSHVLFDQNGDGILDRTGFVGADDALLVYDRNRNGLIDNGSEISFVGDKEGAKTDLEGLAGFDTDGDALITAKDSRFAELQVWQDRNQDGISQVDELRTLAQAGIVSIKLGGTSTGQTAENTVGNIVYNTSQFSRSDGSTGLLGDVGLVYIAGSKTVSLPDSAILTPPLVNVVPPTPIRPRSVVDSAIPEIIAVSQLLADAGPAKPITLSSAANTADEIGSVQVELKPMVDLDNMNMESPALRETTAAPPPPSNVQTVDFDRRAKHFMVSFQQGGMSIAPRKANGTFDARAGILGNTTILKFRDRAIGIYSPVVLDLDGDGLELRSRKKSHAKFDVDGDGIKDNTGWVGRGDGLLVIDRNNDGLITRSSELLFQSDRSASTNSFDALAEFDDNADGRITLVDRRFSDLKIWLDANDNGETDAGELRSLDTAGITAINLSEQATNQSVKVGRNLVLATSSFTKTNGSTGTIGSVGFAFAASSAVERTSGAQAILEHGAELNEDSRRNLRLADNRLAALRNGFDDGFSPEDESTSHVAEMTELGDVRLLQMVQAMSVFGANAASESKIHQNGSSTNSMDWFA</sequence>
<dbReference type="InterPro" id="IPR015919">
    <property type="entry name" value="Cadherin-like_sf"/>
</dbReference>
<dbReference type="GO" id="GO:0007156">
    <property type="term" value="P:homophilic cell adhesion via plasma membrane adhesion molecules"/>
    <property type="evidence" value="ECO:0007669"/>
    <property type="project" value="InterPro"/>
</dbReference>
<feature type="domain" description="Cadherin" evidence="1">
    <location>
        <begin position="531"/>
        <end position="636"/>
    </location>
</feature>
<dbReference type="GO" id="GO:0005509">
    <property type="term" value="F:calcium ion binding"/>
    <property type="evidence" value="ECO:0007669"/>
    <property type="project" value="InterPro"/>
</dbReference>
<dbReference type="InterPro" id="IPR002126">
    <property type="entry name" value="Cadherin-like_dom"/>
</dbReference>